<accession>A0ABT6Y411</accession>
<dbReference type="Proteomes" id="UP001236507">
    <property type="component" value="Unassembled WGS sequence"/>
</dbReference>
<evidence type="ECO:0000313" key="2">
    <source>
        <dbReference type="Proteomes" id="UP001236507"/>
    </source>
</evidence>
<proteinExistence type="predicted"/>
<sequence>MKNIILTLFYIGITIGNAWADEPRSQTVVRSRNEQFTFKLKKNNWNMTDSKGNLLYSIPEKGFVAMSVFITNDGKNVVVMDDLISGSKLNKKTVLRFFHEGKQTSSYSLSDLVKDTCNIVHAGQYVKWSLEDFDLSKNDSTFSLATFEFNEIDFNTNTGQITKNIKPFTVDRNTYILRGRFYKSSSSDKTEMLVRKYILGDKLPFDTIHFSTDMYTKGNWDQVVVIKDGIDVTPIRFRGEVFGDGCLIN</sequence>
<evidence type="ECO:0000313" key="1">
    <source>
        <dbReference type="EMBL" id="MDI9858307.1"/>
    </source>
</evidence>
<keyword evidence="2" id="KW-1185">Reference proteome</keyword>
<reference evidence="1 2" key="1">
    <citation type="submission" date="2023-05" db="EMBL/GenBank/DDBJ databases">
        <title>Novel species of genus Flectobacillus isolated from stream in China.</title>
        <authorList>
            <person name="Lu H."/>
        </authorList>
    </citation>
    <scope>NUCLEOTIDE SEQUENCE [LARGE SCALE GENOMIC DNA]</scope>
    <source>
        <strain evidence="1 2">KCTC 42575</strain>
    </source>
</reference>
<dbReference type="EMBL" id="JASHIF010000002">
    <property type="protein sequence ID" value="MDI9858307.1"/>
    <property type="molecule type" value="Genomic_DNA"/>
</dbReference>
<organism evidence="1 2">
    <name type="scientific">Flectobacillus roseus</name>
    <dbReference type="NCBI Taxonomy" id="502259"/>
    <lineage>
        <taxon>Bacteria</taxon>
        <taxon>Pseudomonadati</taxon>
        <taxon>Bacteroidota</taxon>
        <taxon>Cytophagia</taxon>
        <taxon>Cytophagales</taxon>
        <taxon>Flectobacillaceae</taxon>
        <taxon>Flectobacillus</taxon>
    </lineage>
</organism>
<comment type="caution">
    <text evidence="1">The sequence shown here is derived from an EMBL/GenBank/DDBJ whole genome shotgun (WGS) entry which is preliminary data.</text>
</comment>
<dbReference type="RefSeq" id="WP_283343546.1">
    <property type="nucleotide sequence ID" value="NZ_JASHIF010000002.1"/>
</dbReference>
<protein>
    <submittedName>
        <fullName evidence="1">Uncharacterized protein</fullName>
    </submittedName>
</protein>
<name>A0ABT6Y411_9BACT</name>
<gene>
    <name evidence="1" type="ORF">QM524_03685</name>
</gene>